<proteinExistence type="inferred from homology"/>
<evidence type="ECO:0000256" key="4">
    <source>
        <dbReference type="ARBA" id="ARBA00022692"/>
    </source>
</evidence>
<keyword evidence="3 8" id="KW-1134">Transmembrane beta strand</keyword>
<dbReference type="PANTHER" id="PTHR30069:SF29">
    <property type="entry name" value="HEMOGLOBIN AND HEMOGLOBIN-HAPTOGLOBIN-BINDING PROTEIN 1-RELATED"/>
    <property type="match status" value="1"/>
</dbReference>
<gene>
    <name evidence="11" type="ORF">GETHED_05200</name>
</gene>
<accession>A0ABQ5PVI7</accession>
<evidence type="ECO:0000256" key="5">
    <source>
        <dbReference type="ARBA" id="ARBA00022729"/>
    </source>
</evidence>
<dbReference type="Pfam" id="PF13620">
    <property type="entry name" value="CarboxypepD_reg"/>
    <property type="match status" value="1"/>
</dbReference>
<evidence type="ECO:0000256" key="3">
    <source>
        <dbReference type="ARBA" id="ARBA00022452"/>
    </source>
</evidence>
<dbReference type="Gene3D" id="2.40.170.20">
    <property type="entry name" value="TonB-dependent receptor, beta-barrel domain"/>
    <property type="match status" value="1"/>
</dbReference>
<dbReference type="Gene3D" id="2.60.40.1120">
    <property type="entry name" value="Carboxypeptidase-like, regulatory domain"/>
    <property type="match status" value="1"/>
</dbReference>
<evidence type="ECO:0000313" key="12">
    <source>
        <dbReference type="Proteomes" id="UP001165044"/>
    </source>
</evidence>
<comment type="subcellular location">
    <subcellularLocation>
        <location evidence="1 8">Cell outer membrane</location>
        <topology evidence="1 8">Multi-pass membrane protein</topology>
    </subcellularLocation>
</comment>
<sequence length="797" mass="86748">MAQRTFGPAILALLAAGPVFAAAAGSGTLAGRVLDDQGRPVAGATLSLANPVSGYRQQVRSDAKGAFAFLNVPFNVYHLDTRAPGLLPGHVDVDVHSQLPQQVTVPLKPEGATVVVEENLQLVEDHPSTHIDIDKTTIERTPAAVQSRAMESILLTTPGFIADENGRFHFRGSHGQMTYVVDGIPVSDQMHATFSNSLDPSQVESMEVITGGISAEYGGKPVVVVNLTTKSGLGTPDGFEGEASFGGSRFRTAEAGFNARGGKEAFGWFVSAAASESDRFLDPVNFGNLHNHGKTGRLYSRFDWILGSQDTLRFSVSGGRTDREVANLASQQVRGQDQRATTSDANLSLAWTHLFNDRRSLDASLFYRGSQAELKPSEDLAEGFTGAGMRDFPYWVKQDRSLDNLGVQASLTQRWGQENLLKVGVSRIAFPIHEAFRFAIPDDSQAAGPGDPLYPYTPAGGGHIFQFDARIQPTLTSAFVQNDIHLGAFFLALGLRHDTYRVEDISDSLLQPRLGLSYRIKATGTVFRASYDRLLILREHENLALSLSQQAWDLGPYAGTPRQPLRPERQQSCSYGVEQQLGKAGRIMVEYWEKRSRNAGDNAQFLNTGVLFPVGADKGLFRGMNLRLDLVPVKGWSGYLSLGRTRAIFQAPLVGGLQLEAPEAAPGERFLIDHDQKLSAQAGVVYEHGGFTAQVSGRYDSGLVAGDPAAVDGNPDYDFGAQYVRRDSEGTWRIQPRTTWNLGLAQAWKLAGKRRLTLGLDLLNATDERGLYNFLSTFGGTHVIPPRTLAGRVKWAF</sequence>
<keyword evidence="4 8" id="KW-0812">Transmembrane</keyword>
<dbReference type="SUPFAM" id="SSF56935">
    <property type="entry name" value="Porins"/>
    <property type="match status" value="1"/>
</dbReference>
<dbReference type="PROSITE" id="PS52016">
    <property type="entry name" value="TONB_DEPENDENT_REC_3"/>
    <property type="match status" value="1"/>
</dbReference>
<dbReference type="PANTHER" id="PTHR30069">
    <property type="entry name" value="TONB-DEPENDENT OUTER MEMBRANE RECEPTOR"/>
    <property type="match status" value="1"/>
</dbReference>
<dbReference type="EMBL" id="BSDC01000001">
    <property type="protein sequence ID" value="GLH66156.1"/>
    <property type="molecule type" value="Genomic_DNA"/>
</dbReference>
<dbReference type="RefSeq" id="WP_285606237.1">
    <property type="nucleotide sequence ID" value="NZ_BSDC01000001.1"/>
</dbReference>
<dbReference type="InterPro" id="IPR036942">
    <property type="entry name" value="Beta-barrel_TonB_sf"/>
</dbReference>
<organism evidence="11 12">
    <name type="scientific">Geothrix edaphica</name>
    <dbReference type="NCBI Taxonomy" id="2927976"/>
    <lineage>
        <taxon>Bacteria</taxon>
        <taxon>Pseudomonadati</taxon>
        <taxon>Acidobacteriota</taxon>
        <taxon>Holophagae</taxon>
        <taxon>Holophagales</taxon>
        <taxon>Holophagaceae</taxon>
        <taxon>Geothrix</taxon>
    </lineage>
</organism>
<evidence type="ECO:0000259" key="10">
    <source>
        <dbReference type="Pfam" id="PF07715"/>
    </source>
</evidence>
<dbReference type="SUPFAM" id="SSF49464">
    <property type="entry name" value="Carboxypeptidase regulatory domain-like"/>
    <property type="match status" value="1"/>
</dbReference>
<keyword evidence="7 8" id="KW-0998">Cell outer membrane</keyword>
<feature type="domain" description="TonB-dependent receptor plug" evidence="10">
    <location>
        <begin position="133"/>
        <end position="219"/>
    </location>
</feature>
<comment type="similarity">
    <text evidence="8">Belongs to the TonB-dependent receptor family.</text>
</comment>
<reference evidence="11" key="1">
    <citation type="journal article" date="2023" name="Antonie Van Leeuwenhoek">
        <title>Mesoterricola silvestris gen. nov., sp. nov., Mesoterricola sediminis sp. nov., Geothrix oryzae sp. nov., Geothrix edaphica sp. nov., Geothrix rubra sp. nov., and Geothrix limicola sp. nov., six novel members of Acidobacteriota isolated from soils.</title>
        <authorList>
            <person name="Itoh H."/>
            <person name="Sugisawa Y."/>
            <person name="Mise K."/>
            <person name="Xu Z."/>
            <person name="Kuniyasu M."/>
            <person name="Ushijima N."/>
            <person name="Kawano K."/>
            <person name="Kobayashi E."/>
            <person name="Shiratori Y."/>
            <person name="Masuda Y."/>
            <person name="Senoo K."/>
        </authorList>
    </citation>
    <scope>NUCLEOTIDE SEQUENCE</scope>
    <source>
        <strain evidence="11">Red802</strain>
    </source>
</reference>
<keyword evidence="12" id="KW-1185">Reference proteome</keyword>
<dbReference type="Proteomes" id="UP001165044">
    <property type="component" value="Unassembled WGS sequence"/>
</dbReference>
<dbReference type="InterPro" id="IPR037066">
    <property type="entry name" value="Plug_dom_sf"/>
</dbReference>
<protein>
    <recommendedName>
        <fullName evidence="10">TonB-dependent receptor plug domain-containing protein</fullName>
    </recommendedName>
</protein>
<dbReference type="Gene3D" id="2.170.130.10">
    <property type="entry name" value="TonB-dependent receptor, plug domain"/>
    <property type="match status" value="1"/>
</dbReference>
<evidence type="ECO:0000256" key="1">
    <source>
        <dbReference type="ARBA" id="ARBA00004571"/>
    </source>
</evidence>
<evidence type="ECO:0000313" key="11">
    <source>
        <dbReference type="EMBL" id="GLH66156.1"/>
    </source>
</evidence>
<dbReference type="Pfam" id="PF07715">
    <property type="entry name" value="Plug"/>
    <property type="match status" value="1"/>
</dbReference>
<keyword evidence="2 8" id="KW-0813">Transport</keyword>
<evidence type="ECO:0000256" key="8">
    <source>
        <dbReference type="PROSITE-ProRule" id="PRU01360"/>
    </source>
</evidence>
<comment type="caution">
    <text evidence="11">The sequence shown here is derived from an EMBL/GenBank/DDBJ whole genome shotgun (WGS) entry which is preliminary data.</text>
</comment>
<keyword evidence="6 8" id="KW-0472">Membrane</keyword>
<name>A0ABQ5PVI7_9BACT</name>
<evidence type="ECO:0000256" key="7">
    <source>
        <dbReference type="ARBA" id="ARBA00023237"/>
    </source>
</evidence>
<evidence type="ECO:0000256" key="6">
    <source>
        <dbReference type="ARBA" id="ARBA00023136"/>
    </source>
</evidence>
<keyword evidence="5 9" id="KW-0732">Signal</keyword>
<feature type="signal peptide" evidence="9">
    <location>
        <begin position="1"/>
        <end position="21"/>
    </location>
</feature>
<dbReference type="InterPro" id="IPR012910">
    <property type="entry name" value="Plug_dom"/>
</dbReference>
<dbReference type="InterPro" id="IPR008969">
    <property type="entry name" value="CarboxyPept-like_regulatory"/>
</dbReference>
<feature type="chain" id="PRO_5045709843" description="TonB-dependent receptor plug domain-containing protein" evidence="9">
    <location>
        <begin position="22"/>
        <end position="797"/>
    </location>
</feature>
<evidence type="ECO:0000256" key="9">
    <source>
        <dbReference type="SAM" id="SignalP"/>
    </source>
</evidence>
<evidence type="ECO:0000256" key="2">
    <source>
        <dbReference type="ARBA" id="ARBA00022448"/>
    </source>
</evidence>
<dbReference type="InterPro" id="IPR039426">
    <property type="entry name" value="TonB-dep_rcpt-like"/>
</dbReference>